<sequence>MSGPKPIDPYRALALDAAGITFLRPIFTANPHIPTQLLLENVINYFVIFTGSFNPPHWGQEETIAHCFEDAPPGMHIVAGVIQFVNDEGVRHKVQGSSPIALPHSQRLQLIKIPQITSRCYCFPGTDTQFDVFLAALNDVMKNTHF</sequence>
<reference evidence="1" key="1">
    <citation type="journal article" date="2020" name="Stud. Mycol.">
        <title>101 Dothideomycetes genomes: a test case for predicting lifestyles and emergence of pathogens.</title>
        <authorList>
            <person name="Haridas S."/>
            <person name="Albert R."/>
            <person name="Binder M."/>
            <person name="Bloem J."/>
            <person name="Labutti K."/>
            <person name="Salamov A."/>
            <person name="Andreopoulos B."/>
            <person name="Baker S."/>
            <person name="Barry K."/>
            <person name="Bills G."/>
            <person name="Bluhm B."/>
            <person name="Cannon C."/>
            <person name="Castanera R."/>
            <person name="Culley D."/>
            <person name="Daum C."/>
            <person name="Ezra D."/>
            <person name="Gonzalez J."/>
            <person name="Henrissat B."/>
            <person name="Kuo A."/>
            <person name="Liang C."/>
            <person name="Lipzen A."/>
            <person name="Lutzoni F."/>
            <person name="Magnuson J."/>
            <person name="Mondo S."/>
            <person name="Nolan M."/>
            <person name="Ohm R."/>
            <person name="Pangilinan J."/>
            <person name="Park H.-J."/>
            <person name="Ramirez L."/>
            <person name="Alfaro M."/>
            <person name="Sun H."/>
            <person name="Tritt A."/>
            <person name="Yoshinaga Y."/>
            <person name="Zwiers L.-H."/>
            <person name="Turgeon B."/>
            <person name="Goodwin S."/>
            <person name="Spatafora J."/>
            <person name="Crous P."/>
            <person name="Grigoriev I."/>
        </authorList>
    </citation>
    <scope>NUCLEOTIDE SEQUENCE</scope>
    <source>
        <strain evidence="1">CBS 627.86</strain>
    </source>
</reference>
<name>A0A6A5ZH14_9PLEO</name>
<evidence type="ECO:0000313" key="2">
    <source>
        <dbReference type="Proteomes" id="UP000799770"/>
    </source>
</evidence>
<protein>
    <submittedName>
        <fullName evidence="1">Uncharacterized protein</fullName>
    </submittedName>
</protein>
<gene>
    <name evidence="1" type="ORF">BDV96DRAFT_596611</name>
</gene>
<proteinExistence type="predicted"/>
<dbReference type="AlphaFoldDB" id="A0A6A5ZH14"/>
<accession>A0A6A5ZH14</accession>
<dbReference type="Proteomes" id="UP000799770">
    <property type="component" value="Unassembled WGS sequence"/>
</dbReference>
<evidence type="ECO:0000313" key="1">
    <source>
        <dbReference type="EMBL" id="KAF2118779.1"/>
    </source>
</evidence>
<organism evidence="1 2">
    <name type="scientific">Lophiotrema nucula</name>
    <dbReference type="NCBI Taxonomy" id="690887"/>
    <lineage>
        <taxon>Eukaryota</taxon>
        <taxon>Fungi</taxon>
        <taxon>Dikarya</taxon>
        <taxon>Ascomycota</taxon>
        <taxon>Pezizomycotina</taxon>
        <taxon>Dothideomycetes</taxon>
        <taxon>Pleosporomycetidae</taxon>
        <taxon>Pleosporales</taxon>
        <taxon>Lophiotremataceae</taxon>
        <taxon>Lophiotrema</taxon>
    </lineage>
</organism>
<dbReference type="OrthoDB" id="3558741at2759"/>
<keyword evidence="2" id="KW-1185">Reference proteome</keyword>
<dbReference type="EMBL" id="ML977316">
    <property type="protein sequence ID" value="KAF2118779.1"/>
    <property type="molecule type" value="Genomic_DNA"/>
</dbReference>